<proteinExistence type="inferred from homology"/>
<dbReference type="AlphaFoldDB" id="A0A9W9HMM6"/>
<dbReference type="Proteomes" id="UP001149163">
    <property type="component" value="Unassembled WGS sequence"/>
</dbReference>
<organism evidence="4 5">
    <name type="scientific">Penicillium canariense</name>
    <dbReference type="NCBI Taxonomy" id="189055"/>
    <lineage>
        <taxon>Eukaryota</taxon>
        <taxon>Fungi</taxon>
        <taxon>Dikarya</taxon>
        <taxon>Ascomycota</taxon>
        <taxon>Pezizomycotina</taxon>
        <taxon>Eurotiomycetes</taxon>
        <taxon>Eurotiomycetidae</taxon>
        <taxon>Eurotiales</taxon>
        <taxon>Aspergillaceae</taxon>
        <taxon>Penicillium</taxon>
    </lineage>
</organism>
<dbReference type="GO" id="GO:0016491">
    <property type="term" value="F:oxidoreductase activity"/>
    <property type="evidence" value="ECO:0007669"/>
    <property type="project" value="UniProtKB-KW"/>
</dbReference>
<comment type="similarity">
    <text evidence="1">Belongs to the short-chain dehydrogenases/reductases (SDR) family.</text>
</comment>
<evidence type="ECO:0000256" key="1">
    <source>
        <dbReference type="ARBA" id="ARBA00006484"/>
    </source>
</evidence>
<accession>A0A9W9HMM6</accession>
<keyword evidence="5" id="KW-1185">Reference proteome</keyword>
<dbReference type="InterPro" id="IPR036291">
    <property type="entry name" value="NAD(P)-bd_dom_sf"/>
</dbReference>
<evidence type="ECO:0000313" key="5">
    <source>
        <dbReference type="Proteomes" id="UP001149163"/>
    </source>
</evidence>
<evidence type="ECO:0000256" key="3">
    <source>
        <dbReference type="ARBA" id="ARBA00023002"/>
    </source>
</evidence>
<reference evidence="4" key="1">
    <citation type="submission" date="2022-11" db="EMBL/GenBank/DDBJ databases">
        <authorList>
            <person name="Petersen C."/>
        </authorList>
    </citation>
    <scope>NUCLEOTIDE SEQUENCE</scope>
    <source>
        <strain evidence="4">IBT 26290</strain>
    </source>
</reference>
<keyword evidence="3" id="KW-0560">Oxidoreductase</keyword>
<dbReference type="InterPro" id="IPR002347">
    <property type="entry name" value="SDR_fam"/>
</dbReference>
<dbReference type="OrthoDB" id="191139at2759"/>
<dbReference type="GeneID" id="81431554"/>
<evidence type="ECO:0000256" key="2">
    <source>
        <dbReference type="ARBA" id="ARBA00022857"/>
    </source>
</evidence>
<reference evidence="4" key="2">
    <citation type="journal article" date="2023" name="IMA Fungus">
        <title>Comparative genomic study of the Penicillium genus elucidates a diverse pangenome and 15 lateral gene transfer events.</title>
        <authorList>
            <person name="Petersen C."/>
            <person name="Sorensen T."/>
            <person name="Nielsen M.R."/>
            <person name="Sondergaard T.E."/>
            <person name="Sorensen J.L."/>
            <person name="Fitzpatrick D.A."/>
            <person name="Frisvad J.C."/>
            <person name="Nielsen K.L."/>
        </authorList>
    </citation>
    <scope>NUCLEOTIDE SEQUENCE</scope>
    <source>
        <strain evidence="4">IBT 26290</strain>
    </source>
</reference>
<dbReference type="RefSeq" id="XP_056538335.1">
    <property type="nucleotide sequence ID" value="XM_056692378.1"/>
</dbReference>
<protein>
    <submittedName>
        <fullName evidence="4">Uncharacterized protein</fullName>
    </submittedName>
</protein>
<dbReference type="PANTHER" id="PTHR24320:SF154">
    <property type="entry name" value="OXIDOREDUCTASE, SHORT-CHAIN DEHYDROGENASE_REDUCTASE FAMILY (AFU_ORTHOLOGUE AFUA_2G04560)"/>
    <property type="match status" value="1"/>
</dbReference>
<dbReference type="Gene3D" id="3.40.50.720">
    <property type="entry name" value="NAD(P)-binding Rossmann-like Domain"/>
    <property type="match status" value="1"/>
</dbReference>
<dbReference type="PANTHER" id="PTHR24320">
    <property type="entry name" value="RETINOL DEHYDROGENASE"/>
    <property type="match status" value="1"/>
</dbReference>
<dbReference type="Pfam" id="PF00106">
    <property type="entry name" value="adh_short"/>
    <property type="match status" value="1"/>
</dbReference>
<dbReference type="EMBL" id="JAPQKN010000008">
    <property type="protein sequence ID" value="KAJ5151002.1"/>
    <property type="molecule type" value="Genomic_DNA"/>
</dbReference>
<name>A0A9W9HMM6_9EURO</name>
<dbReference type="SUPFAM" id="SSF51735">
    <property type="entry name" value="NAD(P)-binding Rossmann-fold domains"/>
    <property type="match status" value="1"/>
</dbReference>
<gene>
    <name evidence="4" type="ORF">N7482_010254</name>
</gene>
<keyword evidence="2" id="KW-0521">NADP</keyword>
<sequence>MTGIFTYRNFSLQDTPSLDGQVAVITVIVVARSEDKFTTAREEWRCRQGISLGEGDTRVDFVKCDLGDIKAVWAAAQQIKQKTEYIHILICNAGLGIPTTASQPHTIDPVFATNCISHQALTTLLLPHLKKAATTTPRGARVVVTSSSLHLLCRTLDPERLSSPPHKWPALHDGVWRYARSKLGNILFAKELSRRLLEDEDGNPANRVFVNSYFPGNIVTAQWEVWGMYLGPWIGGLVRWLARVFGQSVEEGAATAVYLATSGEVSEGGMRGRYFVPVAKDWIDAQVAETLGADWQSEK</sequence>
<evidence type="ECO:0000313" key="4">
    <source>
        <dbReference type="EMBL" id="KAJ5151002.1"/>
    </source>
</evidence>
<comment type="caution">
    <text evidence="4">The sequence shown here is derived from an EMBL/GenBank/DDBJ whole genome shotgun (WGS) entry which is preliminary data.</text>
</comment>